<name>A0A934SRA7_9BURK</name>
<dbReference type="PROSITE" id="PS50110">
    <property type="entry name" value="RESPONSE_REGULATORY"/>
    <property type="match status" value="1"/>
</dbReference>
<evidence type="ECO:0000256" key="1">
    <source>
        <dbReference type="PROSITE-ProRule" id="PRU00169"/>
    </source>
</evidence>
<dbReference type="Proteomes" id="UP000622890">
    <property type="component" value="Unassembled WGS sequence"/>
</dbReference>
<dbReference type="Gene3D" id="3.40.50.2300">
    <property type="match status" value="1"/>
</dbReference>
<dbReference type="RefSeq" id="WP_200590419.1">
    <property type="nucleotide sequence ID" value="NZ_JAEPBG010000001.1"/>
</dbReference>
<comment type="caution">
    <text evidence="3">The sequence shown here is derived from an EMBL/GenBank/DDBJ whole genome shotgun (WGS) entry which is preliminary data.</text>
</comment>
<dbReference type="AlphaFoldDB" id="A0A934SRA7"/>
<evidence type="ECO:0000259" key="2">
    <source>
        <dbReference type="PROSITE" id="PS50110"/>
    </source>
</evidence>
<dbReference type="SMART" id="SM00448">
    <property type="entry name" value="REC"/>
    <property type="match status" value="1"/>
</dbReference>
<keyword evidence="1" id="KW-0597">Phosphoprotein</keyword>
<dbReference type="EMBL" id="JAEPBG010000001">
    <property type="protein sequence ID" value="MBK4733686.1"/>
    <property type="molecule type" value="Genomic_DNA"/>
</dbReference>
<accession>A0A934SRA7</accession>
<dbReference type="InterPro" id="IPR011006">
    <property type="entry name" value="CheY-like_superfamily"/>
</dbReference>
<reference evidence="3" key="1">
    <citation type="submission" date="2021-01" db="EMBL/GenBank/DDBJ databases">
        <title>Genome sequence of strain Noviherbaspirillum sp. DKR-6.</title>
        <authorList>
            <person name="Chaudhary D.K."/>
        </authorList>
    </citation>
    <scope>NUCLEOTIDE SEQUENCE</scope>
    <source>
        <strain evidence="3">DKR-6</strain>
    </source>
</reference>
<proteinExistence type="predicted"/>
<dbReference type="Pfam" id="PF00072">
    <property type="entry name" value="Response_reg"/>
    <property type="match status" value="1"/>
</dbReference>
<feature type="domain" description="Response regulatory" evidence="2">
    <location>
        <begin position="3"/>
        <end position="117"/>
    </location>
</feature>
<organism evidence="3 4">
    <name type="scientific">Noviherbaspirillum pedocola</name>
    <dbReference type="NCBI Taxonomy" id="2801341"/>
    <lineage>
        <taxon>Bacteria</taxon>
        <taxon>Pseudomonadati</taxon>
        <taxon>Pseudomonadota</taxon>
        <taxon>Betaproteobacteria</taxon>
        <taxon>Burkholderiales</taxon>
        <taxon>Oxalobacteraceae</taxon>
        <taxon>Noviherbaspirillum</taxon>
    </lineage>
</organism>
<dbReference type="InterPro" id="IPR001789">
    <property type="entry name" value="Sig_transdc_resp-reg_receiver"/>
</dbReference>
<keyword evidence="4" id="KW-1185">Reference proteome</keyword>
<feature type="modified residue" description="4-aspartylphosphate" evidence="1">
    <location>
        <position position="53"/>
    </location>
</feature>
<dbReference type="SUPFAM" id="SSF52172">
    <property type="entry name" value="CheY-like"/>
    <property type="match status" value="1"/>
</dbReference>
<sequence length="129" mass="13603">MLKAVIFDNNAIARSLLRTVLTDGGHDVVADSNINPTNLARGRMLAPHILFMDSGGDTANLDALSELRTALPKTVIFLVSSGFTAEVIQEAAQRGVNGFIVKPFNGATVLSTIRTTVLKLVAKQKAAAG</sequence>
<protein>
    <submittedName>
        <fullName evidence="3">Response regulator</fullName>
    </submittedName>
</protein>
<dbReference type="GO" id="GO:0000160">
    <property type="term" value="P:phosphorelay signal transduction system"/>
    <property type="evidence" value="ECO:0007669"/>
    <property type="project" value="InterPro"/>
</dbReference>
<evidence type="ECO:0000313" key="3">
    <source>
        <dbReference type="EMBL" id="MBK4733686.1"/>
    </source>
</evidence>
<evidence type="ECO:0000313" key="4">
    <source>
        <dbReference type="Proteomes" id="UP000622890"/>
    </source>
</evidence>
<gene>
    <name evidence="3" type="ORF">JJB74_03570</name>
</gene>